<evidence type="ECO:0000313" key="1">
    <source>
        <dbReference type="EMBL" id="GIY52097.1"/>
    </source>
</evidence>
<organism evidence="1 2">
    <name type="scientific">Caerostris extrusa</name>
    <name type="common">Bark spider</name>
    <name type="synonym">Caerostris bankana</name>
    <dbReference type="NCBI Taxonomy" id="172846"/>
    <lineage>
        <taxon>Eukaryota</taxon>
        <taxon>Metazoa</taxon>
        <taxon>Ecdysozoa</taxon>
        <taxon>Arthropoda</taxon>
        <taxon>Chelicerata</taxon>
        <taxon>Arachnida</taxon>
        <taxon>Araneae</taxon>
        <taxon>Araneomorphae</taxon>
        <taxon>Entelegynae</taxon>
        <taxon>Araneoidea</taxon>
        <taxon>Araneidae</taxon>
        <taxon>Caerostris</taxon>
    </lineage>
</organism>
<evidence type="ECO:0000313" key="2">
    <source>
        <dbReference type="Proteomes" id="UP001054945"/>
    </source>
</evidence>
<protein>
    <submittedName>
        <fullName evidence="1">Uncharacterized protein</fullName>
    </submittedName>
</protein>
<dbReference type="AlphaFoldDB" id="A0AAV4U2Y7"/>
<sequence>MLQIFKVPGELDQVHDVGNSDKVKTSKGIVKGPVWRVKNRIGKRSLMAPGANWIGLRSQRCKALTVISHDKT</sequence>
<dbReference type="Proteomes" id="UP001054945">
    <property type="component" value="Unassembled WGS sequence"/>
</dbReference>
<proteinExistence type="predicted"/>
<dbReference type="EMBL" id="BPLR01012193">
    <property type="protein sequence ID" value="GIY52097.1"/>
    <property type="molecule type" value="Genomic_DNA"/>
</dbReference>
<keyword evidence="2" id="KW-1185">Reference proteome</keyword>
<name>A0AAV4U2Y7_CAEEX</name>
<comment type="caution">
    <text evidence="1">The sequence shown here is derived from an EMBL/GenBank/DDBJ whole genome shotgun (WGS) entry which is preliminary data.</text>
</comment>
<accession>A0AAV4U2Y7</accession>
<gene>
    <name evidence="1" type="ORF">CEXT_706291</name>
</gene>
<reference evidence="1 2" key="1">
    <citation type="submission" date="2021-06" db="EMBL/GenBank/DDBJ databases">
        <title>Caerostris extrusa draft genome.</title>
        <authorList>
            <person name="Kono N."/>
            <person name="Arakawa K."/>
        </authorList>
    </citation>
    <scope>NUCLEOTIDE SEQUENCE [LARGE SCALE GENOMIC DNA]</scope>
</reference>